<accession>A0A067CXB9</accession>
<dbReference type="KEGG" id="spar:SPRG_00193"/>
<evidence type="ECO:0000313" key="3">
    <source>
        <dbReference type="EMBL" id="KDO35344.1"/>
    </source>
</evidence>
<keyword evidence="4" id="KW-1185">Reference proteome</keyword>
<keyword evidence="1" id="KW-1133">Transmembrane helix</keyword>
<dbReference type="RefSeq" id="XP_012193690.1">
    <property type="nucleotide sequence ID" value="XM_012338300.1"/>
</dbReference>
<proteinExistence type="predicted"/>
<dbReference type="OrthoDB" id="120842at2759"/>
<reference evidence="3 4" key="1">
    <citation type="journal article" date="2013" name="PLoS Genet.">
        <title>Distinctive expansion of potential virulence genes in the genome of the oomycete fish pathogen Saprolegnia parasitica.</title>
        <authorList>
            <person name="Jiang R.H."/>
            <person name="de Bruijn I."/>
            <person name="Haas B.J."/>
            <person name="Belmonte R."/>
            <person name="Lobach L."/>
            <person name="Christie J."/>
            <person name="van den Ackerveken G."/>
            <person name="Bottin A."/>
            <person name="Bulone V."/>
            <person name="Diaz-Moreno S.M."/>
            <person name="Dumas B."/>
            <person name="Fan L."/>
            <person name="Gaulin E."/>
            <person name="Govers F."/>
            <person name="Grenville-Briggs L.J."/>
            <person name="Horner N.R."/>
            <person name="Levin J.Z."/>
            <person name="Mammella M."/>
            <person name="Meijer H.J."/>
            <person name="Morris P."/>
            <person name="Nusbaum C."/>
            <person name="Oome S."/>
            <person name="Phillips A.J."/>
            <person name="van Rooyen D."/>
            <person name="Rzeszutek E."/>
            <person name="Saraiva M."/>
            <person name="Secombes C.J."/>
            <person name="Seidl M.F."/>
            <person name="Snel B."/>
            <person name="Stassen J.H."/>
            <person name="Sykes S."/>
            <person name="Tripathy S."/>
            <person name="van den Berg H."/>
            <person name="Vega-Arreguin J.C."/>
            <person name="Wawra S."/>
            <person name="Young S.K."/>
            <person name="Zeng Q."/>
            <person name="Dieguez-Uribeondo J."/>
            <person name="Russ C."/>
            <person name="Tyler B.M."/>
            <person name="van West P."/>
        </authorList>
    </citation>
    <scope>NUCLEOTIDE SEQUENCE [LARGE SCALE GENOMIC DNA]</scope>
    <source>
        <strain evidence="3 4">CBS 223.65</strain>
    </source>
</reference>
<keyword evidence="1" id="KW-0472">Membrane</keyword>
<dbReference type="EMBL" id="KK583189">
    <property type="protein sequence ID" value="KDO35344.1"/>
    <property type="molecule type" value="Genomic_DNA"/>
</dbReference>
<evidence type="ECO:0000313" key="4">
    <source>
        <dbReference type="Proteomes" id="UP000030745"/>
    </source>
</evidence>
<evidence type="ECO:0000256" key="1">
    <source>
        <dbReference type="SAM" id="Phobius"/>
    </source>
</evidence>
<feature type="signal peptide" evidence="2">
    <location>
        <begin position="1"/>
        <end position="16"/>
    </location>
</feature>
<protein>
    <recommendedName>
        <fullName evidence="5">EGF-like domain-containing protein</fullName>
    </recommendedName>
</protein>
<organism evidence="3 4">
    <name type="scientific">Saprolegnia parasitica (strain CBS 223.65)</name>
    <dbReference type="NCBI Taxonomy" id="695850"/>
    <lineage>
        <taxon>Eukaryota</taxon>
        <taxon>Sar</taxon>
        <taxon>Stramenopiles</taxon>
        <taxon>Oomycota</taxon>
        <taxon>Saprolegniomycetes</taxon>
        <taxon>Saprolegniales</taxon>
        <taxon>Saprolegniaceae</taxon>
        <taxon>Saprolegnia</taxon>
    </lineage>
</organism>
<evidence type="ECO:0000256" key="2">
    <source>
        <dbReference type="SAM" id="SignalP"/>
    </source>
</evidence>
<sequence>MKLALLMLLLAASAMALEEPLTSDACALCARDGNCSTAHRGQPGQYCGTYIKHGFQEVCCCGTNQVCGRPSIDLQCECTSIVVEKAPSSSDASDGTILVAVLLDFTIIGGLFWAIYYCCCQAQTRRGV</sequence>
<feature type="transmembrane region" description="Helical" evidence="1">
    <location>
        <begin position="97"/>
        <end position="119"/>
    </location>
</feature>
<keyword evidence="1" id="KW-0812">Transmembrane</keyword>
<evidence type="ECO:0008006" key="5">
    <source>
        <dbReference type="Google" id="ProtNLM"/>
    </source>
</evidence>
<dbReference type="AlphaFoldDB" id="A0A067CXB9"/>
<dbReference type="GeneID" id="24122845"/>
<feature type="chain" id="PRO_5001635003" description="EGF-like domain-containing protein" evidence="2">
    <location>
        <begin position="17"/>
        <end position="128"/>
    </location>
</feature>
<dbReference type="OMA" id="GAYIKHE"/>
<dbReference type="VEuPathDB" id="FungiDB:SPRG_00193"/>
<name>A0A067CXB9_SAPPC</name>
<dbReference type="Proteomes" id="UP000030745">
    <property type="component" value="Unassembled WGS sequence"/>
</dbReference>
<keyword evidence="2" id="KW-0732">Signal</keyword>
<gene>
    <name evidence="3" type="ORF">SPRG_00193</name>
</gene>